<evidence type="ECO:0000313" key="3">
    <source>
        <dbReference type="Proteomes" id="UP000469430"/>
    </source>
</evidence>
<dbReference type="AlphaFoldDB" id="A0A6I4TUY4"/>
<sequence>MPEQQIDQIGHGSSVDVPKAQTGNNLLIKVNGNGLAEEAGGINAIKTALRRRLARFENRLTRVEVHLEDVNAERGGGRDKRCLIELRPAGGAPIAVTDFAGEVAPSLAGATTKAVAAMNSHFGKLDAQR</sequence>
<accession>A0A6I4TUY4</accession>
<organism evidence="2 3">
    <name type="scientific">Croceibacterium xixiisoli</name>
    <dbReference type="NCBI Taxonomy" id="1476466"/>
    <lineage>
        <taxon>Bacteria</taxon>
        <taxon>Pseudomonadati</taxon>
        <taxon>Pseudomonadota</taxon>
        <taxon>Alphaproteobacteria</taxon>
        <taxon>Sphingomonadales</taxon>
        <taxon>Erythrobacteraceae</taxon>
        <taxon>Croceibacterium</taxon>
    </lineage>
</organism>
<protein>
    <submittedName>
        <fullName evidence="2">Ribosomal subunit interface protein</fullName>
    </submittedName>
</protein>
<name>A0A6I4TUY4_9SPHN</name>
<reference evidence="2 3" key="1">
    <citation type="submission" date="2019-12" db="EMBL/GenBank/DDBJ databases">
        <title>Genomic-based taxomic classification of the family Erythrobacteraceae.</title>
        <authorList>
            <person name="Xu L."/>
        </authorList>
    </citation>
    <scope>NUCLEOTIDE SEQUENCE [LARGE SCALE GENOMIC DNA]</scope>
    <source>
        <strain evidence="2 3">S36</strain>
    </source>
</reference>
<dbReference type="RefSeq" id="WP_161391327.1">
    <property type="nucleotide sequence ID" value="NZ_JBHSCP010000001.1"/>
</dbReference>
<dbReference type="EMBL" id="WTYJ01000002">
    <property type="protein sequence ID" value="MXO99622.1"/>
    <property type="molecule type" value="Genomic_DNA"/>
</dbReference>
<proteinExistence type="predicted"/>
<comment type="caution">
    <text evidence="2">The sequence shown here is derived from an EMBL/GenBank/DDBJ whole genome shotgun (WGS) entry which is preliminary data.</text>
</comment>
<keyword evidence="3" id="KW-1185">Reference proteome</keyword>
<gene>
    <name evidence="2" type="ORF">GRI97_11545</name>
</gene>
<evidence type="ECO:0000256" key="1">
    <source>
        <dbReference type="SAM" id="Coils"/>
    </source>
</evidence>
<dbReference type="OrthoDB" id="121633at2"/>
<feature type="coiled-coil region" evidence="1">
    <location>
        <begin position="46"/>
        <end position="73"/>
    </location>
</feature>
<dbReference type="Proteomes" id="UP000469430">
    <property type="component" value="Unassembled WGS sequence"/>
</dbReference>
<evidence type="ECO:0000313" key="2">
    <source>
        <dbReference type="EMBL" id="MXO99622.1"/>
    </source>
</evidence>
<keyword evidence="1" id="KW-0175">Coiled coil</keyword>